<sequence length="361" mass="42576">MVDQNELIDQYRTTLEVMKEKLANLREEKEKQIQDIIKKKSASPEFQKLEQNLEMLQEGIQSLNLEIFKEKGNLRRIKAESEWSDEKLLNSEEIRELKSELEELIQKNKDLKTDKNTTSTESKLNQIENSNPKLFSLVKKIIMVEESNTLLKEELVFLEQERNKIRADYYNITQSLGQKEKLKIKMREAEKEIGKSEANTFYLENRLEDLAQDIEKEKENFKKSEVRQLLDRLEDLKKNKEESGKKVMNLIDKIKALDLEIESEKKSENKNPAVNLKQEIKKLEGEITEKSRELKQKYAEKKRLQVVLEQKLKEFAQNKKARLRSVMETQSTTFNRHMLSKSTQNLTSSQSTKRIMSKGFI</sequence>
<organism evidence="3 4">
    <name type="scientific">Stentor coeruleus</name>
    <dbReference type="NCBI Taxonomy" id="5963"/>
    <lineage>
        <taxon>Eukaryota</taxon>
        <taxon>Sar</taxon>
        <taxon>Alveolata</taxon>
        <taxon>Ciliophora</taxon>
        <taxon>Postciliodesmatophora</taxon>
        <taxon>Heterotrichea</taxon>
        <taxon>Heterotrichida</taxon>
        <taxon>Stentoridae</taxon>
        <taxon>Stentor</taxon>
    </lineage>
</organism>
<comment type="caution">
    <text evidence="3">The sequence shown here is derived from an EMBL/GenBank/DDBJ whole genome shotgun (WGS) entry which is preliminary data.</text>
</comment>
<name>A0A1R2ANP9_9CILI</name>
<gene>
    <name evidence="3" type="ORF">SteCoe_37151</name>
</gene>
<accession>A0A1R2ANP9</accession>
<proteinExistence type="predicted"/>
<dbReference type="Proteomes" id="UP000187209">
    <property type="component" value="Unassembled WGS sequence"/>
</dbReference>
<feature type="region of interest" description="Disordered" evidence="2">
    <location>
        <begin position="341"/>
        <end position="361"/>
    </location>
</feature>
<evidence type="ECO:0000256" key="1">
    <source>
        <dbReference type="SAM" id="Coils"/>
    </source>
</evidence>
<feature type="compositionally biased region" description="Polar residues" evidence="2">
    <location>
        <begin position="341"/>
        <end position="354"/>
    </location>
</feature>
<keyword evidence="1" id="KW-0175">Coiled coil</keyword>
<evidence type="ECO:0000313" key="3">
    <source>
        <dbReference type="EMBL" id="OMJ66116.1"/>
    </source>
</evidence>
<reference evidence="3 4" key="1">
    <citation type="submission" date="2016-11" db="EMBL/GenBank/DDBJ databases">
        <title>The macronuclear genome of Stentor coeruleus: a giant cell with tiny introns.</title>
        <authorList>
            <person name="Slabodnick M."/>
            <person name="Ruby J.G."/>
            <person name="Reiff S.B."/>
            <person name="Swart E.C."/>
            <person name="Gosai S."/>
            <person name="Prabakaran S."/>
            <person name="Witkowska E."/>
            <person name="Larue G.E."/>
            <person name="Fisher S."/>
            <person name="Freeman R.M."/>
            <person name="Gunawardena J."/>
            <person name="Chu W."/>
            <person name="Stover N.A."/>
            <person name="Gregory B.D."/>
            <person name="Nowacki M."/>
            <person name="Derisi J."/>
            <person name="Roy S.W."/>
            <person name="Marshall W.F."/>
            <person name="Sood P."/>
        </authorList>
    </citation>
    <scope>NUCLEOTIDE SEQUENCE [LARGE SCALE GENOMIC DNA]</scope>
    <source>
        <strain evidence="3">WM001</strain>
    </source>
</reference>
<evidence type="ECO:0000313" key="4">
    <source>
        <dbReference type="Proteomes" id="UP000187209"/>
    </source>
</evidence>
<feature type="coiled-coil region" evidence="1">
    <location>
        <begin position="1"/>
        <end position="300"/>
    </location>
</feature>
<keyword evidence="4" id="KW-1185">Reference proteome</keyword>
<dbReference type="AlphaFoldDB" id="A0A1R2ANP9"/>
<evidence type="ECO:0000256" key="2">
    <source>
        <dbReference type="SAM" id="MobiDB-lite"/>
    </source>
</evidence>
<dbReference type="EMBL" id="MPUH01001814">
    <property type="protein sequence ID" value="OMJ66116.1"/>
    <property type="molecule type" value="Genomic_DNA"/>
</dbReference>
<protein>
    <submittedName>
        <fullName evidence="3">Uncharacterized protein</fullName>
    </submittedName>
</protein>